<organism evidence="1 2">
    <name type="scientific">Trifolium pratense</name>
    <name type="common">Red clover</name>
    <dbReference type="NCBI Taxonomy" id="57577"/>
    <lineage>
        <taxon>Eukaryota</taxon>
        <taxon>Viridiplantae</taxon>
        <taxon>Streptophyta</taxon>
        <taxon>Embryophyta</taxon>
        <taxon>Tracheophyta</taxon>
        <taxon>Spermatophyta</taxon>
        <taxon>Magnoliopsida</taxon>
        <taxon>eudicotyledons</taxon>
        <taxon>Gunneridae</taxon>
        <taxon>Pentapetalae</taxon>
        <taxon>rosids</taxon>
        <taxon>fabids</taxon>
        <taxon>Fabales</taxon>
        <taxon>Fabaceae</taxon>
        <taxon>Papilionoideae</taxon>
        <taxon>50 kb inversion clade</taxon>
        <taxon>NPAAA clade</taxon>
        <taxon>Hologalegina</taxon>
        <taxon>IRL clade</taxon>
        <taxon>Trifolieae</taxon>
        <taxon>Trifolium</taxon>
    </lineage>
</organism>
<evidence type="ECO:0000313" key="2">
    <source>
        <dbReference type="Proteomes" id="UP000236291"/>
    </source>
</evidence>
<dbReference type="AlphaFoldDB" id="A0A2K3KGK4"/>
<proteinExistence type="predicted"/>
<dbReference type="Proteomes" id="UP000236291">
    <property type="component" value="Unassembled WGS sequence"/>
</dbReference>
<protein>
    <submittedName>
        <fullName evidence="1">Uncharacterized protein</fullName>
    </submittedName>
</protein>
<evidence type="ECO:0000313" key="1">
    <source>
        <dbReference type="EMBL" id="PNX65398.1"/>
    </source>
</evidence>
<sequence>MLLDLQICGRAVTGTSKNIWETDFPRLLGVLPPSNGRSRYSV</sequence>
<gene>
    <name evidence="1" type="ORF">L195_g062581</name>
</gene>
<accession>A0A2K3KGK4</accession>
<reference evidence="1 2" key="2">
    <citation type="journal article" date="2017" name="Front. Plant Sci.">
        <title>Gene Classification and Mining of Molecular Markers Useful in Red Clover (Trifolium pratense) Breeding.</title>
        <authorList>
            <person name="Istvanek J."/>
            <person name="Dluhosova J."/>
            <person name="Dluhos P."/>
            <person name="Patkova L."/>
            <person name="Nedelnik J."/>
            <person name="Repkova J."/>
        </authorList>
    </citation>
    <scope>NUCLEOTIDE SEQUENCE [LARGE SCALE GENOMIC DNA]</scope>
    <source>
        <strain evidence="2">cv. Tatra</strain>
        <tissue evidence="1">Young leaves</tissue>
    </source>
</reference>
<reference evidence="1 2" key="1">
    <citation type="journal article" date="2014" name="Am. J. Bot.">
        <title>Genome assembly and annotation for red clover (Trifolium pratense; Fabaceae).</title>
        <authorList>
            <person name="Istvanek J."/>
            <person name="Jaros M."/>
            <person name="Krenek A."/>
            <person name="Repkova J."/>
        </authorList>
    </citation>
    <scope>NUCLEOTIDE SEQUENCE [LARGE SCALE GENOMIC DNA]</scope>
    <source>
        <strain evidence="2">cv. Tatra</strain>
        <tissue evidence="1">Young leaves</tissue>
    </source>
</reference>
<comment type="caution">
    <text evidence="1">The sequence shown here is derived from an EMBL/GenBank/DDBJ whole genome shotgun (WGS) entry which is preliminary data.</text>
</comment>
<name>A0A2K3KGK4_TRIPR</name>
<feature type="non-terminal residue" evidence="1">
    <location>
        <position position="42"/>
    </location>
</feature>
<dbReference type="EMBL" id="ASHM01178976">
    <property type="protein sequence ID" value="PNX65398.1"/>
    <property type="molecule type" value="Genomic_DNA"/>
</dbReference>